<keyword evidence="1" id="KW-0732">Signal</keyword>
<proteinExistence type="predicted"/>
<protein>
    <submittedName>
        <fullName evidence="2">Uncharacterized protein</fullName>
    </submittedName>
</protein>
<feature type="chain" id="PRO_5003841772" evidence="1">
    <location>
        <begin position="23"/>
        <end position="1101"/>
    </location>
</feature>
<comment type="caution">
    <text evidence="2">The sequence shown here is derived from an EMBL/GenBank/DDBJ whole genome shotgun (WGS) entry which is preliminary data.</text>
</comment>
<name>K0TFG1_THAOC</name>
<keyword evidence="3" id="KW-1185">Reference proteome</keyword>
<dbReference type="OrthoDB" id="237481at2759"/>
<evidence type="ECO:0000313" key="2">
    <source>
        <dbReference type="EMBL" id="EJK77508.1"/>
    </source>
</evidence>
<organism evidence="2 3">
    <name type="scientific">Thalassiosira oceanica</name>
    <name type="common">Marine diatom</name>
    <dbReference type="NCBI Taxonomy" id="159749"/>
    <lineage>
        <taxon>Eukaryota</taxon>
        <taxon>Sar</taxon>
        <taxon>Stramenopiles</taxon>
        <taxon>Ochrophyta</taxon>
        <taxon>Bacillariophyta</taxon>
        <taxon>Coscinodiscophyceae</taxon>
        <taxon>Thalassiosirophycidae</taxon>
        <taxon>Thalassiosirales</taxon>
        <taxon>Thalassiosiraceae</taxon>
        <taxon>Thalassiosira</taxon>
    </lineage>
</organism>
<dbReference type="Proteomes" id="UP000266841">
    <property type="component" value="Unassembled WGS sequence"/>
</dbReference>
<accession>K0TFG1</accession>
<dbReference type="AlphaFoldDB" id="K0TFG1"/>
<sequence>MKYALSIAALSALLAGKRRSAADAVSVGASTDLGTPTLEITVNGAAETVPNNQYAYFSRGANDQDRLQWTMTLDGSGKAELVGNMWKALKVAPHDVVYNTVLEFDVRVEDPAEFQAICLDDDLISQDPGFDCLTFAGYELGQRRGMDVRPGATRNNIDQLNGADINNVTFTNMKFPIGRYMMLDEAEVYSVEYLAFIQDQDVDRSAGSSTFDNIKIYEDNSSLSISIDGASVELGTYQNGYKSQDSKKRSPSKQDQDGHLMSFDGSSVTLVGNHWKAISMPEHLLTASSVLEFDVSVEEEAEFHSICLDNDLVHWKYDKHCFTFAGRESGQNRGVNLRPDYDIGAVSETISIPIGHYLKLGDGETYSVTYLAFIQDEDSGDKQTGRSTLSNIKIYEDPARVPLKVQLYGATVNLPVSQFSMASANGHWQDTIEHLMEVSADGSTVEMDGNAWKYLEFPEVFNVTGPTVLKFTFTLTEEAEGHTICLLPPGDHRSNTLRKDCFNIAGKDVSASSREPYMTETEVDGELVYEYEVLVGQKFIGQVGGLGFSQDNDGIYTNGDKDTGASSYSNIQIYNLPDVIVSLDGADLAVPNFQHSYESTNQDNRPFGKVPNLVDVSADGRTLTLNGNIWRYFPLAEPIDADSLGDFVVSFDYTPIEFGQHHAICFEDNERIGDHDNPSRNLLDPKRCMMLNDNEDVSNEIYIYGFQPRLMETHRYAISLGSVFNRFDEWKNLVVIQDNDDDKSVGKMTISNIRVVTDLKSCLKDKDFTFEFDAANDCTMDNFLAKVGDLMDLHSSDCAGQDDPLLEMLAFYGLKTEVDVSRKIEMICRNAFERDEYDFYKVLSSDSKHFVPEFLDGGADWNYLKDLPDTAERILMADELVSEHRLAWPEEHHAFDNCEVGAGMCCWVDQREGYDDQAANADVCYVDMKASRHSAHVKNGYSIYQGDTQAYCKAWAWKPTGGTVSGAHRGNALFKTAFIDGLRGSGSVEQLPGAPLCGCMDRMPVVTAADCVKVTDAGGKVVVSHEPSQGKAYINAAYIEGSGIAIDNSCDFLSEFEALNGDDAHLMHFVNSRVVGDGKCSEATANFLETKGLNIGTTAIA</sequence>
<evidence type="ECO:0000256" key="1">
    <source>
        <dbReference type="SAM" id="SignalP"/>
    </source>
</evidence>
<dbReference type="EMBL" id="AGNL01000778">
    <property type="protein sequence ID" value="EJK77508.1"/>
    <property type="molecule type" value="Genomic_DNA"/>
</dbReference>
<gene>
    <name evidence="2" type="ORF">THAOC_00658</name>
</gene>
<feature type="signal peptide" evidence="1">
    <location>
        <begin position="1"/>
        <end position="22"/>
    </location>
</feature>
<reference evidence="2 3" key="1">
    <citation type="journal article" date="2012" name="Genome Biol.">
        <title>Genome and low-iron response of an oceanic diatom adapted to chronic iron limitation.</title>
        <authorList>
            <person name="Lommer M."/>
            <person name="Specht M."/>
            <person name="Roy A.S."/>
            <person name="Kraemer L."/>
            <person name="Andreson R."/>
            <person name="Gutowska M.A."/>
            <person name="Wolf J."/>
            <person name="Bergner S.V."/>
            <person name="Schilhabel M.B."/>
            <person name="Klostermeier U.C."/>
            <person name="Beiko R.G."/>
            <person name="Rosenstiel P."/>
            <person name="Hippler M."/>
            <person name="Laroche J."/>
        </authorList>
    </citation>
    <scope>NUCLEOTIDE SEQUENCE [LARGE SCALE GENOMIC DNA]</scope>
    <source>
        <strain evidence="2 3">CCMP1005</strain>
    </source>
</reference>
<evidence type="ECO:0000313" key="3">
    <source>
        <dbReference type="Proteomes" id="UP000266841"/>
    </source>
</evidence>